<dbReference type="Proteomes" id="UP000515947">
    <property type="component" value="Chromosome"/>
</dbReference>
<dbReference type="SUPFAM" id="SSF56112">
    <property type="entry name" value="Protein kinase-like (PK-like)"/>
    <property type="match status" value="1"/>
</dbReference>
<keyword evidence="2" id="KW-1185">Reference proteome</keyword>
<dbReference type="KEGG" id="nmes:H9L09_03275"/>
<dbReference type="AlphaFoldDB" id="A0A7G9RD06"/>
<dbReference type="InterPro" id="IPR011009">
    <property type="entry name" value="Kinase-like_dom_sf"/>
</dbReference>
<gene>
    <name evidence="1" type="ORF">H9L09_03275</name>
</gene>
<evidence type="ECO:0000313" key="1">
    <source>
        <dbReference type="EMBL" id="QNN53481.1"/>
    </source>
</evidence>
<dbReference type="EMBL" id="CP060713">
    <property type="protein sequence ID" value="QNN53481.1"/>
    <property type="molecule type" value="Genomic_DNA"/>
</dbReference>
<name>A0A7G9RD06_9ACTN</name>
<evidence type="ECO:0008006" key="3">
    <source>
        <dbReference type="Google" id="ProtNLM"/>
    </source>
</evidence>
<accession>A0A7G9RD06</accession>
<protein>
    <recommendedName>
        <fullName evidence="3">TIGR02569 family protein</fullName>
    </recommendedName>
</protein>
<reference evidence="1 2" key="1">
    <citation type="submission" date="2020-08" db="EMBL/GenBank/DDBJ databases">
        <title>Genome sequence of Nocardioides mesophilus KACC 16243T.</title>
        <authorList>
            <person name="Hyun D.-W."/>
            <person name="Bae J.-W."/>
        </authorList>
    </citation>
    <scope>NUCLEOTIDE SEQUENCE [LARGE SCALE GENOMIC DNA]</scope>
    <source>
        <strain evidence="1 2">KACC 16243</strain>
    </source>
</reference>
<evidence type="ECO:0000313" key="2">
    <source>
        <dbReference type="Proteomes" id="UP000515947"/>
    </source>
</evidence>
<sequence>MTQPPPTSVLRAFGVEEQPRSLPGGQGSSWVAGTLVFKPGGDPVHEWLAVALDDLATDGFRLAAPVRTRHGTWSWEGYTATRWLEGREPDPTKPSTWLDVLEAGRAFHRAVAHLDRPDCLDVREDWWAVADRVAWGEHVIRFRSELAGLGRRLQRVLEPLGTPQVVHADLTGNILFSPGLPPGVIDVSPLWRPPAYAEGVVVADALCWQDAPPSLVDQSGVPVPAVARALLFRMATTNLAVLSGAGVDVRDEARRYDHAAAAIGI</sequence>
<organism evidence="1 2">
    <name type="scientific">Nocardioides mesophilus</name>
    <dbReference type="NCBI Taxonomy" id="433659"/>
    <lineage>
        <taxon>Bacteria</taxon>
        <taxon>Bacillati</taxon>
        <taxon>Actinomycetota</taxon>
        <taxon>Actinomycetes</taxon>
        <taxon>Propionibacteriales</taxon>
        <taxon>Nocardioidaceae</taxon>
        <taxon>Nocardioides</taxon>
    </lineage>
</organism>
<proteinExistence type="predicted"/>
<dbReference type="RefSeq" id="WP_187579323.1">
    <property type="nucleotide sequence ID" value="NZ_CP060713.1"/>
</dbReference>